<name>A0A168PFF0_9BACL</name>
<accession>A0A168PFF0</accession>
<dbReference type="EMBL" id="LVJH01000001">
    <property type="protein sequence ID" value="OAB46708.1"/>
    <property type="molecule type" value="Genomic_DNA"/>
</dbReference>
<dbReference type="OrthoDB" id="9801954at2"/>
<dbReference type="RefSeq" id="WP_068527166.1">
    <property type="nucleotide sequence ID" value="NZ_LVJH01000001.1"/>
</dbReference>
<comment type="caution">
    <text evidence="1">The sequence shown here is derived from an EMBL/GenBank/DDBJ whole genome shotgun (WGS) entry which is preliminary data.</text>
</comment>
<gene>
    <name evidence="1" type="ORF">PGLA_00330</name>
</gene>
<keyword evidence="2" id="KW-1185">Reference proteome</keyword>
<dbReference type="SUPFAM" id="SSF53448">
    <property type="entry name" value="Nucleotide-diphospho-sugar transferases"/>
    <property type="match status" value="1"/>
</dbReference>
<protein>
    <recommendedName>
        <fullName evidence="3">Nucleotide-diphospho-sugar transferase domain-containing protein</fullName>
    </recommendedName>
</protein>
<dbReference type="Proteomes" id="UP000076967">
    <property type="component" value="Unassembled WGS sequence"/>
</dbReference>
<dbReference type="STRING" id="494026.PGLA_00330"/>
<proteinExistence type="predicted"/>
<dbReference type="AlphaFoldDB" id="A0A168PFF0"/>
<reference evidence="1 2" key="1">
    <citation type="submission" date="2016-03" db="EMBL/GenBank/DDBJ databases">
        <title>Draft genome sequence of Paenibacillus glacialis DSM 22343.</title>
        <authorList>
            <person name="Shin S.-K."/>
            <person name="Yi H."/>
        </authorList>
    </citation>
    <scope>NUCLEOTIDE SEQUENCE [LARGE SCALE GENOMIC DNA]</scope>
    <source>
        <strain evidence="1 2">DSM 22343</strain>
    </source>
</reference>
<organism evidence="1 2">
    <name type="scientific">Paenibacillus glacialis</name>
    <dbReference type="NCBI Taxonomy" id="494026"/>
    <lineage>
        <taxon>Bacteria</taxon>
        <taxon>Bacillati</taxon>
        <taxon>Bacillota</taxon>
        <taxon>Bacilli</taxon>
        <taxon>Bacillales</taxon>
        <taxon>Paenibacillaceae</taxon>
        <taxon>Paenibacillus</taxon>
    </lineage>
</organism>
<evidence type="ECO:0000313" key="1">
    <source>
        <dbReference type="EMBL" id="OAB46708.1"/>
    </source>
</evidence>
<dbReference type="InterPro" id="IPR029044">
    <property type="entry name" value="Nucleotide-diphossugar_trans"/>
</dbReference>
<evidence type="ECO:0008006" key="3">
    <source>
        <dbReference type="Google" id="ProtNLM"/>
    </source>
</evidence>
<sequence length="257" mass="30217">MICFLILAHYAEDVLQDQVNNIRRLVPGSKVIVYNGGLDPDFGKNCSVDVCPKSSFVQKPKLARVLYDTMCWLEEMDENYDYLVYIDSDMLFINDGFEAYIEKLMLNHDCIALYLRKIDELDPNAWWGPARTMWQEWERWKSFFGTDYFMGCLNAMQLFRKSIVQKMLSSFNSDELEELLFHTDVYALEEIVHVTLAARCGARYRSYPKECEEYMILDRSLTVEDIQVAITKKDVYFVHPISRVITDEARVWINQNV</sequence>
<evidence type="ECO:0000313" key="2">
    <source>
        <dbReference type="Proteomes" id="UP000076967"/>
    </source>
</evidence>